<keyword evidence="1" id="KW-0732">Signal</keyword>
<dbReference type="OrthoDB" id="7788759at2"/>
<dbReference type="EMBL" id="QGKL01000041">
    <property type="protein sequence ID" value="PWQ94244.1"/>
    <property type="molecule type" value="Genomic_DNA"/>
</dbReference>
<feature type="signal peptide" evidence="1">
    <location>
        <begin position="1"/>
        <end position="21"/>
    </location>
</feature>
<proteinExistence type="predicted"/>
<comment type="caution">
    <text evidence="2">The sequence shown here is derived from an EMBL/GenBank/DDBJ whole genome shotgun (WGS) entry which is preliminary data.</text>
</comment>
<evidence type="ECO:0000313" key="2">
    <source>
        <dbReference type="EMBL" id="PWQ94244.1"/>
    </source>
</evidence>
<keyword evidence="3" id="KW-1185">Reference proteome</keyword>
<organism evidence="2 3">
    <name type="scientific">Leucothrix arctica</name>
    <dbReference type="NCBI Taxonomy" id="1481894"/>
    <lineage>
        <taxon>Bacteria</taxon>
        <taxon>Pseudomonadati</taxon>
        <taxon>Pseudomonadota</taxon>
        <taxon>Gammaproteobacteria</taxon>
        <taxon>Thiotrichales</taxon>
        <taxon>Thiotrichaceae</taxon>
        <taxon>Leucothrix</taxon>
    </lineage>
</organism>
<name>A0A317C6J5_9GAMM</name>
<sequence>MKILTLTSLAVAGLLCSTAMAGTVVLNDSFTDGDRTNSADAQDSNWWQTTNSAALEISKGSLGLVSGGSGRGLRTTFAPQALSPGKSIKATFTFVTPRTIGTKRDSAFRIGMYNKAGRAALDSDQSASSKKPNANYNGLPGYMIDFDVGMPQKSNINIRKHKNAATGRLLGTTKGYTDLKAGGNPYNFAPGQTYTGTMTIQQAAGGVQVSGSLSQGGRVLSQFSKLDAGAKITNIGMLAFHVNSKTFGSSKKKNTPDNGIDFKNVKVEMLP</sequence>
<reference evidence="2 3" key="1">
    <citation type="submission" date="2018-05" db="EMBL/GenBank/DDBJ databases">
        <title>Leucothrix arctica sp. nov., isolated from Arctic seawater.</title>
        <authorList>
            <person name="Choi A."/>
            <person name="Baek K."/>
        </authorList>
    </citation>
    <scope>NUCLEOTIDE SEQUENCE [LARGE SCALE GENOMIC DNA]</scope>
    <source>
        <strain evidence="2 3">IMCC9719</strain>
    </source>
</reference>
<gene>
    <name evidence="2" type="ORF">DKT75_17060</name>
</gene>
<feature type="chain" id="PRO_5016394019" description="PEP-CTERM sorting domain-containing protein" evidence="1">
    <location>
        <begin position="22"/>
        <end position="271"/>
    </location>
</feature>
<dbReference type="Proteomes" id="UP000245506">
    <property type="component" value="Unassembled WGS sequence"/>
</dbReference>
<protein>
    <recommendedName>
        <fullName evidence="4">PEP-CTERM sorting domain-containing protein</fullName>
    </recommendedName>
</protein>
<evidence type="ECO:0008006" key="4">
    <source>
        <dbReference type="Google" id="ProtNLM"/>
    </source>
</evidence>
<dbReference type="RefSeq" id="WP_109825029.1">
    <property type="nucleotide sequence ID" value="NZ_QGKL01000041.1"/>
</dbReference>
<accession>A0A317C6J5</accession>
<dbReference type="AlphaFoldDB" id="A0A317C6J5"/>
<evidence type="ECO:0000313" key="3">
    <source>
        <dbReference type="Proteomes" id="UP000245506"/>
    </source>
</evidence>
<evidence type="ECO:0000256" key="1">
    <source>
        <dbReference type="SAM" id="SignalP"/>
    </source>
</evidence>